<evidence type="ECO:0000313" key="3">
    <source>
        <dbReference type="Proteomes" id="UP001162060"/>
    </source>
</evidence>
<reference evidence="2" key="1">
    <citation type="submission" date="2024-01" db="EMBL/GenBank/DDBJ databases">
        <authorList>
            <person name="Webb A."/>
        </authorList>
    </citation>
    <scope>NUCLEOTIDE SEQUENCE</scope>
    <source>
        <strain evidence="2">Pm1</strain>
    </source>
</reference>
<feature type="compositionally biased region" description="Polar residues" evidence="1">
    <location>
        <begin position="12"/>
        <end position="26"/>
    </location>
</feature>
<evidence type="ECO:0000313" key="2">
    <source>
        <dbReference type="EMBL" id="CAK7938638.1"/>
    </source>
</evidence>
<gene>
    <name evidence="2" type="ORF">PM001_LOCUS23788</name>
</gene>
<feature type="compositionally biased region" description="Basic and acidic residues" evidence="1">
    <location>
        <begin position="86"/>
        <end position="96"/>
    </location>
</feature>
<dbReference type="EMBL" id="CAKLBY020000231">
    <property type="protein sequence ID" value="CAK7938638.1"/>
    <property type="molecule type" value="Genomic_DNA"/>
</dbReference>
<proteinExistence type="predicted"/>
<sequence>MSPPSHPAVEQPLSSGSTSPQLTLLRSATPAPDDEDYTGLEPDATEPNQAGPAPADHLADPVGFSVGSVDAPADASSADADVGNDQVHDVDTTEVDQLAKEREGLRRAVAEREQLVAPLRIGFDALARSFAQRVRELEQLKTERALSHQELHRLRSSHAAPIEELALLRAERDCLLATARPSSTI</sequence>
<dbReference type="AlphaFoldDB" id="A0AAV1UZI2"/>
<feature type="compositionally biased region" description="Low complexity" evidence="1">
    <location>
        <begin position="65"/>
        <end position="83"/>
    </location>
</feature>
<dbReference type="Proteomes" id="UP001162060">
    <property type="component" value="Unassembled WGS sequence"/>
</dbReference>
<comment type="caution">
    <text evidence="2">The sequence shown here is derived from an EMBL/GenBank/DDBJ whole genome shotgun (WGS) entry which is preliminary data.</text>
</comment>
<feature type="region of interest" description="Disordered" evidence="1">
    <location>
        <begin position="1"/>
        <end position="96"/>
    </location>
</feature>
<evidence type="ECO:0000256" key="1">
    <source>
        <dbReference type="SAM" id="MobiDB-lite"/>
    </source>
</evidence>
<accession>A0AAV1UZI2</accession>
<organism evidence="2 3">
    <name type="scientific">Peronospora matthiolae</name>
    <dbReference type="NCBI Taxonomy" id="2874970"/>
    <lineage>
        <taxon>Eukaryota</taxon>
        <taxon>Sar</taxon>
        <taxon>Stramenopiles</taxon>
        <taxon>Oomycota</taxon>
        <taxon>Peronosporomycetes</taxon>
        <taxon>Peronosporales</taxon>
        <taxon>Peronosporaceae</taxon>
        <taxon>Peronospora</taxon>
    </lineage>
</organism>
<protein>
    <submittedName>
        <fullName evidence="2">Uncharacterized protein</fullName>
    </submittedName>
</protein>
<name>A0AAV1UZI2_9STRA</name>